<name>A0A1M7RAJ6_9BURK</name>
<keyword evidence="2 9" id="KW-0813">Transport</keyword>
<keyword evidence="3 9" id="KW-1003">Cell membrane</keyword>
<keyword evidence="11" id="KW-1185">Reference proteome</keyword>
<comment type="function">
    <text evidence="9">Essential subunit of the Sec protein translocation channel SecYEG. Clamps together the 2 halves of SecY. May contact the channel plug during translocation.</text>
</comment>
<dbReference type="EMBL" id="FRCX01000016">
    <property type="protein sequence ID" value="SHN43129.1"/>
    <property type="molecule type" value="Genomic_DNA"/>
</dbReference>
<keyword evidence="5 9" id="KW-0653">Protein transport</keyword>
<evidence type="ECO:0000256" key="2">
    <source>
        <dbReference type="ARBA" id="ARBA00022448"/>
    </source>
</evidence>
<reference evidence="11" key="1">
    <citation type="submission" date="2016-11" db="EMBL/GenBank/DDBJ databases">
        <authorList>
            <person name="Varghese N."/>
            <person name="Submissions S."/>
        </authorList>
    </citation>
    <scope>NUCLEOTIDE SEQUENCE [LARGE SCALE GENOMIC DNA]</scope>
    <source>
        <strain evidence="11">Sac-22</strain>
    </source>
</reference>
<accession>A0A1M7RAJ6</accession>
<keyword evidence="6 9" id="KW-1133">Transmembrane helix</keyword>
<dbReference type="STRING" id="551987.SAMN05192549_1163"/>
<protein>
    <recommendedName>
        <fullName evidence="9">Protein translocase subunit SecE</fullName>
    </recommendedName>
</protein>
<evidence type="ECO:0000256" key="6">
    <source>
        <dbReference type="ARBA" id="ARBA00022989"/>
    </source>
</evidence>
<comment type="similarity">
    <text evidence="9">Belongs to the SecE/SEC61-gamma family.</text>
</comment>
<comment type="subcellular location">
    <subcellularLocation>
        <location evidence="1">Membrane</location>
    </subcellularLocation>
</comment>
<evidence type="ECO:0000256" key="7">
    <source>
        <dbReference type="ARBA" id="ARBA00023010"/>
    </source>
</evidence>
<dbReference type="Pfam" id="PF00584">
    <property type="entry name" value="SecE"/>
    <property type="match status" value="1"/>
</dbReference>
<dbReference type="InterPro" id="IPR001901">
    <property type="entry name" value="Translocase_SecE/Sec61-g"/>
</dbReference>
<dbReference type="AlphaFoldDB" id="A0A1M7RAJ6"/>
<dbReference type="PRINTS" id="PR01650">
    <property type="entry name" value="SECETRNLCASE"/>
</dbReference>
<feature type="transmembrane region" description="Helical" evidence="9">
    <location>
        <begin position="89"/>
        <end position="109"/>
    </location>
</feature>
<dbReference type="InterPro" id="IPR038379">
    <property type="entry name" value="SecE_sf"/>
</dbReference>
<evidence type="ECO:0000313" key="11">
    <source>
        <dbReference type="Proteomes" id="UP000184339"/>
    </source>
</evidence>
<dbReference type="GO" id="GO:0006605">
    <property type="term" value="P:protein targeting"/>
    <property type="evidence" value="ECO:0007669"/>
    <property type="project" value="UniProtKB-UniRule"/>
</dbReference>
<dbReference type="RefSeq" id="WP_072789253.1">
    <property type="nucleotide sequence ID" value="NZ_FRCX01000016.1"/>
</dbReference>
<dbReference type="Gene3D" id="1.20.5.1030">
    <property type="entry name" value="Preprotein translocase secy subunit"/>
    <property type="match status" value="1"/>
</dbReference>
<dbReference type="GO" id="GO:0009306">
    <property type="term" value="P:protein secretion"/>
    <property type="evidence" value="ECO:0007669"/>
    <property type="project" value="UniProtKB-UniRule"/>
</dbReference>
<comment type="subunit">
    <text evidence="9">Component of the Sec protein translocase complex. Heterotrimer consisting of SecY, SecE and SecG subunits. The heterotrimers can form oligomers, although 1 heterotrimer is thought to be able to translocate proteins. Interacts with the ribosome. Interacts with SecDF, and other proteins may be involved. Interacts with SecA.</text>
</comment>
<evidence type="ECO:0000256" key="9">
    <source>
        <dbReference type="HAMAP-Rule" id="MF_00422"/>
    </source>
</evidence>
<evidence type="ECO:0000256" key="4">
    <source>
        <dbReference type="ARBA" id="ARBA00022692"/>
    </source>
</evidence>
<evidence type="ECO:0000313" key="10">
    <source>
        <dbReference type="EMBL" id="SHN43129.1"/>
    </source>
</evidence>
<feature type="transmembrane region" description="Helical" evidence="9">
    <location>
        <begin position="41"/>
        <end position="59"/>
    </location>
</feature>
<keyword evidence="7 9" id="KW-0811">Translocation</keyword>
<sequence length="127" mass="13898">MSNQSVQTVSTSNDKIKVALAVVVAIAGVIGFYYLSDKPALVRAGALVAGLAFAVLILWTSSTGRDFLNFAKEAVRETKKVVWPTRREATQITGIVFAFVLVMAVFLWGTDKTLEFLLYDVILGIRK</sequence>
<dbReference type="HAMAP" id="MF_00422">
    <property type="entry name" value="SecE"/>
    <property type="match status" value="1"/>
</dbReference>
<evidence type="ECO:0000256" key="3">
    <source>
        <dbReference type="ARBA" id="ARBA00022475"/>
    </source>
</evidence>
<dbReference type="PANTHER" id="PTHR33910:SF1">
    <property type="entry name" value="PROTEIN TRANSLOCASE SUBUNIT SECE"/>
    <property type="match status" value="1"/>
</dbReference>
<feature type="transmembrane region" description="Helical" evidence="9">
    <location>
        <begin position="18"/>
        <end position="35"/>
    </location>
</feature>
<dbReference type="NCBIfam" id="NF004371">
    <property type="entry name" value="PRK05740.1-1"/>
    <property type="match status" value="1"/>
</dbReference>
<keyword evidence="4 9" id="KW-0812">Transmembrane</keyword>
<evidence type="ECO:0000256" key="1">
    <source>
        <dbReference type="ARBA" id="ARBA00004370"/>
    </source>
</evidence>
<comment type="caution">
    <text evidence="9">Lacks conserved residue(s) required for the propagation of feature annotation.</text>
</comment>
<dbReference type="GO" id="GO:0005886">
    <property type="term" value="C:plasma membrane"/>
    <property type="evidence" value="ECO:0007669"/>
    <property type="project" value="UniProtKB-UniRule"/>
</dbReference>
<evidence type="ECO:0000256" key="5">
    <source>
        <dbReference type="ARBA" id="ARBA00022927"/>
    </source>
</evidence>
<dbReference type="GO" id="GO:0065002">
    <property type="term" value="P:intracellular protein transmembrane transport"/>
    <property type="evidence" value="ECO:0007669"/>
    <property type="project" value="UniProtKB-UniRule"/>
</dbReference>
<dbReference type="GO" id="GO:0008320">
    <property type="term" value="F:protein transmembrane transporter activity"/>
    <property type="evidence" value="ECO:0007669"/>
    <property type="project" value="UniProtKB-UniRule"/>
</dbReference>
<proteinExistence type="inferred from homology"/>
<keyword evidence="8 9" id="KW-0472">Membrane</keyword>
<dbReference type="Proteomes" id="UP000184339">
    <property type="component" value="Unassembled WGS sequence"/>
</dbReference>
<dbReference type="InterPro" id="IPR005807">
    <property type="entry name" value="SecE_bac"/>
</dbReference>
<dbReference type="PANTHER" id="PTHR33910">
    <property type="entry name" value="PROTEIN TRANSLOCASE SUBUNIT SECE"/>
    <property type="match status" value="1"/>
</dbReference>
<organism evidence="10 11">
    <name type="scientific">Duganella sacchari</name>
    <dbReference type="NCBI Taxonomy" id="551987"/>
    <lineage>
        <taxon>Bacteria</taxon>
        <taxon>Pseudomonadati</taxon>
        <taxon>Pseudomonadota</taxon>
        <taxon>Betaproteobacteria</taxon>
        <taxon>Burkholderiales</taxon>
        <taxon>Oxalobacteraceae</taxon>
        <taxon>Telluria group</taxon>
        <taxon>Duganella</taxon>
    </lineage>
</organism>
<dbReference type="GO" id="GO:0043952">
    <property type="term" value="P:protein transport by the Sec complex"/>
    <property type="evidence" value="ECO:0007669"/>
    <property type="project" value="UniProtKB-UniRule"/>
</dbReference>
<dbReference type="NCBIfam" id="TIGR00964">
    <property type="entry name" value="secE_bact"/>
    <property type="match status" value="1"/>
</dbReference>
<gene>
    <name evidence="9" type="primary">secE</name>
    <name evidence="10" type="ORF">SAMN05192549_1163</name>
</gene>
<evidence type="ECO:0000256" key="8">
    <source>
        <dbReference type="ARBA" id="ARBA00023136"/>
    </source>
</evidence>
<dbReference type="OrthoDB" id="9806365at2"/>